<dbReference type="EMBL" id="RCHU02000001">
    <property type="protein sequence ID" value="KAL3610592.1"/>
    <property type="molecule type" value="Genomic_DNA"/>
</dbReference>
<keyword evidence="2" id="KW-1185">Reference proteome</keyword>
<comment type="caution">
    <text evidence="1">The sequence shown here is derived from an EMBL/GenBank/DDBJ whole genome shotgun (WGS) entry which is preliminary data.</text>
</comment>
<dbReference type="Proteomes" id="UP000309997">
    <property type="component" value="Unassembled WGS sequence"/>
</dbReference>
<evidence type="ECO:0000313" key="1">
    <source>
        <dbReference type="EMBL" id="KAL3610592.1"/>
    </source>
</evidence>
<reference evidence="1 2" key="1">
    <citation type="journal article" date="2024" name="Plant Biotechnol. J.">
        <title>Genome and CRISPR/Cas9 system of a widespread forest tree (Populus alba) in the world.</title>
        <authorList>
            <person name="Liu Y.J."/>
            <person name="Jiang P.F."/>
            <person name="Han X.M."/>
            <person name="Li X.Y."/>
            <person name="Wang H.M."/>
            <person name="Wang Y.J."/>
            <person name="Wang X.X."/>
            <person name="Zeng Q.Y."/>
        </authorList>
    </citation>
    <scope>NUCLEOTIDE SEQUENCE [LARGE SCALE GENOMIC DNA]</scope>
    <source>
        <strain evidence="2">cv. PAL-ZL1</strain>
    </source>
</reference>
<sequence length="162" mass="18280">MARVGEAEIEYESDPAEKKWLLGRRRREVANDNEEGEGEAKPIIVQRAPIHSDESDDQGGAADYDDDKVEEEDSLNGEEDEDDDEEEEEEVREKEIEGRKAEEMGEEKVEEGEEGKKENEPFAVPTTGAFYIHDDRFRDSAGVTLQLLYASKISILQGANMV</sequence>
<organism evidence="1 2">
    <name type="scientific">Populus alba</name>
    <name type="common">White poplar</name>
    <dbReference type="NCBI Taxonomy" id="43335"/>
    <lineage>
        <taxon>Eukaryota</taxon>
        <taxon>Viridiplantae</taxon>
        <taxon>Streptophyta</taxon>
        <taxon>Embryophyta</taxon>
        <taxon>Tracheophyta</taxon>
        <taxon>Spermatophyta</taxon>
        <taxon>Magnoliopsida</taxon>
        <taxon>eudicotyledons</taxon>
        <taxon>Gunneridae</taxon>
        <taxon>Pentapetalae</taxon>
        <taxon>rosids</taxon>
        <taxon>fabids</taxon>
        <taxon>Malpighiales</taxon>
        <taxon>Salicaceae</taxon>
        <taxon>Saliceae</taxon>
        <taxon>Populus</taxon>
    </lineage>
</organism>
<accession>A0ACC4CZ58</accession>
<proteinExistence type="predicted"/>
<protein>
    <submittedName>
        <fullName evidence="1">Uncharacterized protein</fullName>
    </submittedName>
</protein>
<name>A0ACC4CZ58_POPAL</name>
<gene>
    <name evidence="1" type="ORF">D5086_001612</name>
</gene>
<evidence type="ECO:0000313" key="2">
    <source>
        <dbReference type="Proteomes" id="UP000309997"/>
    </source>
</evidence>